<dbReference type="GO" id="GO:0003700">
    <property type="term" value="F:DNA-binding transcription factor activity"/>
    <property type="evidence" value="ECO:0007669"/>
    <property type="project" value="InterPro"/>
</dbReference>
<dbReference type="Pfam" id="PF12833">
    <property type="entry name" value="HTH_18"/>
    <property type="match status" value="1"/>
</dbReference>
<dbReference type="EMBL" id="SZVO01000003">
    <property type="protein sequence ID" value="TKT92801.1"/>
    <property type="molecule type" value="Genomic_DNA"/>
</dbReference>
<sequence length="320" mass="36364">MIIDLTKSASIGLMASIAQLTGTQIQNGVLVLPEIMGKGYIKSFNLGPKLHLMIHKFELEEDIILKRNPVATGRDLITFSFRKVFHQNNEIKNRQAGFLPSVQVTSADMDFEIFTPAKTQINTILISVHTDLLKDLLNQQEGSTLLQTIVSGNQPYLYEEIISPEIQTIAAKIVEADANAQLSDFYYRIKAEELIYMLFVELSKRGNVHNYPLNITDVKMVYSIKDKIISDLNISPNLYELAFSAGMSESKMQRLFKQIFGNSVHSYYQMLRINEAAYLIKEQKVSVSEAGYRTGFTNLSHFTRIFERQMGLKPKKYSIS</sequence>
<protein>
    <submittedName>
        <fullName evidence="5">Helix-turn-helix transcriptional regulator</fullName>
    </submittedName>
</protein>
<evidence type="ECO:0000256" key="1">
    <source>
        <dbReference type="ARBA" id="ARBA00023015"/>
    </source>
</evidence>
<evidence type="ECO:0000313" key="5">
    <source>
        <dbReference type="EMBL" id="TKT92801.1"/>
    </source>
</evidence>
<dbReference type="Proteomes" id="UP000304900">
    <property type="component" value="Unassembled WGS sequence"/>
</dbReference>
<evidence type="ECO:0000256" key="3">
    <source>
        <dbReference type="ARBA" id="ARBA00023163"/>
    </source>
</evidence>
<reference evidence="5 6" key="1">
    <citation type="submission" date="2019-05" db="EMBL/GenBank/DDBJ databases">
        <title>Dyadobacter AR-3-8 sp. nov., isolated from arctic soil.</title>
        <authorList>
            <person name="Chaudhary D.K."/>
        </authorList>
    </citation>
    <scope>NUCLEOTIDE SEQUENCE [LARGE SCALE GENOMIC DNA]</scope>
    <source>
        <strain evidence="5 6">AR-3-8</strain>
    </source>
</reference>
<name>A0A4U6D8W3_9BACT</name>
<dbReference type="RefSeq" id="WP_137339528.1">
    <property type="nucleotide sequence ID" value="NZ_BSQH01000010.1"/>
</dbReference>
<dbReference type="PANTHER" id="PTHR47893:SF1">
    <property type="entry name" value="REGULATORY PROTEIN PCHR"/>
    <property type="match status" value="1"/>
</dbReference>
<keyword evidence="6" id="KW-1185">Reference proteome</keyword>
<dbReference type="PROSITE" id="PS01124">
    <property type="entry name" value="HTH_ARAC_FAMILY_2"/>
    <property type="match status" value="1"/>
</dbReference>
<comment type="caution">
    <text evidence="5">The sequence shown here is derived from an EMBL/GenBank/DDBJ whole genome shotgun (WGS) entry which is preliminary data.</text>
</comment>
<dbReference type="PANTHER" id="PTHR47893">
    <property type="entry name" value="REGULATORY PROTEIN PCHR"/>
    <property type="match status" value="1"/>
</dbReference>
<dbReference type="OrthoDB" id="1156172at2"/>
<evidence type="ECO:0000259" key="4">
    <source>
        <dbReference type="PROSITE" id="PS01124"/>
    </source>
</evidence>
<evidence type="ECO:0000256" key="2">
    <source>
        <dbReference type="ARBA" id="ARBA00023125"/>
    </source>
</evidence>
<dbReference type="Gene3D" id="1.10.10.60">
    <property type="entry name" value="Homeodomain-like"/>
    <property type="match status" value="2"/>
</dbReference>
<evidence type="ECO:0000313" key="6">
    <source>
        <dbReference type="Proteomes" id="UP000304900"/>
    </source>
</evidence>
<dbReference type="InterPro" id="IPR009057">
    <property type="entry name" value="Homeodomain-like_sf"/>
</dbReference>
<dbReference type="InterPro" id="IPR053142">
    <property type="entry name" value="PchR_regulatory_protein"/>
</dbReference>
<gene>
    <name evidence="5" type="ORF">FDK13_08340</name>
</gene>
<dbReference type="GO" id="GO:0043565">
    <property type="term" value="F:sequence-specific DNA binding"/>
    <property type="evidence" value="ECO:0007669"/>
    <property type="project" value="InterPro"/>
</dbReference>
<keyword evidence="1" id="KW-0805">Transcription regulation</keyword>
<dbReference type="PROSITE" id="PS00041">
    <property type="entry name" value="HTH_ARAC_FAMILY_1"/>
    <property type="match status" value="1"/>
</dbReference>
<dbReference type="SUPFAM" id="SSF46689">
    <property type="entry name" value="Homeodomain-like"/>
    <property type="match status" value="2"/>
</dbReference>
<dbReference type="SMART" id="SM00342">
    <property type="entry name" value="HTH_ARAC"/>
    <property type="match status" value="1"/>
</dbReference>
<proteinExistence type="predicted"/>
<organism evidence="5 6">
    <name type="scientific">Dyadobacter frigoris</name>
    <dbReference type="NCBI Taxonomy" id="2576211"/>
    <lineage>
        <taxon>Bacteria</taxon>
        <taxon>Pseudomonadati</taxon>
        <taxon>Bacteroidota</taxon>
        <taxon>Cytophagia</taxon>
        <taxon>Cytophagales</taxon>
        <taxon>Spirosomataceae</taxon>
        <taxon>Dyadobacter</taxon>
    </lineage>
</organism>
<feature type="domain" description="HTH araC/xylS-type" evidence="4">
    <location>
        <begin position="222"/>
        <end position="320"/>
    </location>
</feature>
<dbReference type="InterPro" id="IPR018062">
    <property type="entry name" value="HTH_AraC-typ_CS"/>
</dbReference>
<accession>A0A4U6D8W3</accession>
<dbReference type="InterPro" id="IPR018060">
    <property type="entry name" value="HTH_AraC"/>
</dbReference>
<keyword evidence="3" id="KW-0804">Transcription</keyword>
<dbReference type="AlphaFoldDB" id="A0A4U6D8W3"/>
<keyword evidence="2" id="KW-0238">DNA-binding</keyword>